<accession>A0A1M6SYI6</accession>
<protein>
    <submittedName>
        <fullName evidence="2">Uncharacterized protein</fullName>
    </submittedName>
</protein>
<dbReference type="SUPFAM" id="SSF82171">
    <property type="entry name" value="DPP6 N-terminal domain-like"/>
    <property type="match status" value="1"/>
</dbReference>
<feature type="chain" id="PRO_5013065118" evidence="1">
    <location>
        <begin position="26"/>
        <end position="314"/>
    </location>
</feature>
<organism evidence="2 3">
    <name type="scientific">Thermocrinis minervae</name>
    <dbReference type="NCBI Taxonomy" id="381751"/>
    <lineage>
        <taxon>Bacteria</taxon>
        <taxon>Pseudomonadati</taxon>
        <taxon>Aquificota</taxon>
        <taxon>Aquificia</taxon>
        <taxon>Aquificales</taxon>
        <taxon>Aquificaceae</taxon>
        <taxon>Thermocrinis</taxon>
    </lineage>
</organism>
<keyword evidence="3" id="KW-1185">Reference proteome</keyword>
<dbReference type="AlphaFoldDB" id="A0A1M6SYI6"/>
<evidence type="ECO:0000256" key="1">
    <source>
        <dbReference type="SAM" id="SignalP"/>
    </source>
</evidence>
<keyword evidence="1" id="KW-0732">Signal</keyword>
<gene>
    <name evidence="2" type="ORF">SAMN05444391_1222</name>
</gene>
<reference evidence="2 3" key="1">
    <citation type="submission" date="2016-11" db="EMBL/GenBank/DDBJ databases">
        <authorList>
            <person name="Jaros S."/>
            <person name="Januszkiewicz K."/>
            <person name="Wedrychowicz H."/>
        </authorList>
    </citation>
    <scope>NUCLEOTIDE SEQUENCE [LARGE SCALE GENOMIC DNA]</scope>
    <source>
        <strain evidence="2 3">DSM 19557</strain>
    </source>
</reference>
<dbReference type="Proteomes" id="UP000189810">
    <property type="component" value="Chromosome I"/>
</dbReference>
<dbReference type="EMBL" id="LT670846">
    <property type="protein sequence ID" value="SHK49812.1"/>
    <property type="molecule type" value="Genomic_DNA"/>
</dbReference>
<dbReference type="RefSeq" id="WP_079654325.1">
    <property type="nucleotide sequence ID" value="NZ_LT670846.1"/>
</dbReference>
<sequence>MGKVGRFLTVFLLLLLLTLSTYVYAEQKETVSLEYVGTIKNIPNLYFEENPFYPSKPVLVSKNYLVVNTKQDDKYGVFILGLDGKIYLHKKDVIATSVSQNSRYFILESTDSKKMKTTKECEYGYATSIYIFDAKDVNNIKQIANFKACSFNYAFSPNGEYLALTVPKNNLNREENIPFKLFQLHNLYVNGWINDETIIVNKIIKSKGSIEVEPHGDYYYRKFYYMGIKKGSQIEFTSGLLQILQVAKDKLIFKDYNNCKLFSHDMGQILACALYVYDFQKRKKLLAGYENEYYTFSQLQLLSLVIDEKKQQIE</sequence>
<feature type="signal peptide" evidence="1">
    <location>
        <begin position="1"/>
        <end position="25"/>
    </location>
</feature>
<evidence type="ECO:0000313" key="2">
    <source>
        <dbReference type="EMBL" id="SHK49812.1"/>
    </source>
</evidence>
<evidence type="ECO:0000313" key="3">
    <source>
        <dbReference type="Proteomes" id="UP000189810"/>
    </source>
</evidence>
<dbReference type="STRING" id="381751.SAMN05444391_1222"/>
<proteinExistence type="predicted"/>
<name>A0A1M6SYI6_9AQUI</name>